<organism evidence="2 3">
    <name type="scientific">Recurvomyces mirabilis</name>
    <dbReference type="NCBI Taxonomy" id="574656"/>
    <lineage>
        <taxon>Eukaryota</taxon>
        <taxon>Fungi</taxon>
        <taxon>Dikarya</taxon>
        <taxon>Ascomycota</taxon>
        <taxon>Pezizomycotina</taxon>
        <taxon>Dothideomycetes</taxon>
        <taxon>Dothideomycetidae</taxon>
        <taxon>Mycosphaerellales</taxon>
        <taxon>Teratosphaeriaceae</taxon>
        <taxon>Recurvomyces</taxon>
    </lineage>
</organism>
<sequence length="130" mass="14223">MQADNTSEEQANANETDRSVVGKLHRKRGRASKADAERDLASGVEQDVVSKLRPDESAGSVDGQHEPSGSVTPAFHVNSEDFESIDEGVTRKRSRRGVPKAKSNPRSYDSRLDDPGNWYHTAAEAFGKVQ</sequence>
<evidence type="ECO:0000256" key="1">
    <source>
        <dbReference type="SAM" id="MobiDB-lite"/>
    </source>
</evidence>
<dbReference type="Proteomes" id="UP001274830">
    <property type="component" value="Unassembled WGS sequence"/>
</dbReference>
<dbReference type="AlphaFoldDB" id="A0AAE0WV62"/>
<name>A0AAE0WV62_9PEZI</name>
<gene>
    <name evidence="2" type="ORF">LTR78_001740</name>
</gene>
<reference evidence="2" key="1">
    <citation type="submission" date="2023-07" db="EMBL/GenBank/DDBJ databases">
        <title>Black Yeasts Isolated from many extreme environments.</title>
        <authorList>
            <person name="Coleine C."/>
            <person name="Stajich J.E."/>
            <person name="Selbmann L."/>
        </authorList>
    </citation>
    <scope>NUCLEOTIDE SEQUENCE</scope>
    <source>
        <strain evidence="2">CCFEE 5485</strain>
    </source>
</reference>
<keyword evidence="3" id="KW-1185">Reference proteome</keyword>
<feature type="region of interest" description="Disordered" evidence="1">
    <location>
        <begin position="1"/>
        <end position="118"/>
    </location>
</feature>
<protein>
    <submittedName>
        <fullName evidence="2">Uncharacterized protein</fullName>
    </submittedName>
</protein>
<comment type="caution">
    <text evidence="2">The sequence shown here is derived from an EMBL/GenBank/DDBJ whole genome shotgun (WGS) entry which is preliminary data.</text>
</comment>
<evidence type="ECO:0000313" key="2">
    <source>
        <dbReference type="EMBL" id="KAK3678443.1"/>
    </source>
</evidence>
<accession>A0AAE0WV62</accession>
<proteinExistence type="predicted"/>
<evidence type="ECO:0000313" key="3">
    <source>
        <dbReference type="Proteomes" id="UP001274830"/>
    </source>
</evidence>
<feature type="compositionally biased region" description="Polar residues" evidence="1">
    <location>
        <begin position="1"/>
        <end position="14"/>
    </location>
</feature>
<dbReference type="EMBL" id="JAUTXT010000004">
    <property type="protein sequence ID" value="KAK3678443.1"/>
    <property type="molecule type" value="Genomic_DNA"/>
</dbReference>